<comment type="similarity">
    <text evidence="2 12">Belongs to the G-protein coupled receptor 1 family.</text>
</comment>
<evidence type="ECO:0000256" key="11">
    <source>
        <dbReference type="ARBA" id="ARBA00023224"/>
    </source>
</evidence>
<dbReference type="SUPFAM" id="SSF81321">
    <property type="entry name" value="Family A G protein-coupled receptor-like"/>
    <property type="match status" value="1"/>
</dbReference>
<dbReference type="PRINTS" id="PR00237">
    <property type="entry name" value="GPCRRHODOPSN"/>
</dbReference>
<evidence type="ECO:0000256" key="12">
    <source>
        <dbReference type="RuleBase" id="RU000688"/>
    </source>
</evidence>
<keyword evidence="4 12" id="KW-0812">Transmembrane</keyword>
<keyword evidence="7 13" id="KW-0472">Membrane</keyword>
<feature type="transmembrane region" description="Helical" evidence="13">
    <location>
        <begin position="90"/>
        <end position="112"/>
    </location>
</feature>
<dbReference type="FunFam" id="1.20.1070.10:FF:000065">
    <property type="entry name" value="G-protein coupled receptor 4"/>
    <property type="match status" value="1"/>
</dbReference>
<dbReference type="PANTHER" id="PTHR24234">
    <property type="entry name" value="LYSOPHOSPHATIDIC ACID RECEPTOR 5/SPHINGOSYLPHOSPHORYLCHOLINE RECEPTOR"/>
    <property type="match status" value="1"/>
</dbReference>
<dbReference type="GO" id="GO:0004930">
    <property type="term" value="F:G protein-coupled receptor activity"/>
    <property type="evidence" value="ECO:0007669"/>
    <property type="project" value="UniProtKB-KW"/>
</dbReference>
<accession>V9L3P5</accession>
<evidence type="ECO:0000259" key="14">
    <source>
        <dbReference type="PROSITE" id="PS50262"/>
    </source>
</evidence>
<feature type="transmembrane region" description="Helical" evidence="13">
    <location>
        <begin position="265"/>
        <end position="290"/>
    </location>
</feature>
<dbReference type="PROSITE" id="PS00237">
    <property type="entry name" value="G_PROTEIN_RECEP_F1_1"/>
    <property type="match status" value="1"/>
</dbReference>
<evidence type="ECO:0000256" key="2">
    <source>
        <dbReference type="ARBA" id="ARBA00010663"/>
    </source>
</evidence>
<evidence type="ECO:0000256" key="4">
    <source>
        <dbReference type="ARBA" id="ARBA00022692"/>
    </source>
</evidence>
<evidence type="ECO:0000256" key="7">
    <source>
        <dbReference type="ARBA" id="ARBA00023136"/>
    </source>
</evidence>
<dbReference type="GO" id="GO:0000082">
    <property type="term" value="P:G1/S transition of mitotic cell cycle"/>
    <property type="evidence" value="ECO:0007669"/>
    <property type="project" value="TreeGrafter"/>
</dbReference>
<dbReference type="PRINTS" id="PR01157">
    <property type="entry name" value="P2YPURNOCPTR"/>
</dbReference>
<evidence type="ECO:0000256" key="10">
    <source>
        <dbReference type="ARBA" id="ARBA00023180"/>
    </source>
</evidence>
<evidence type="ECO:0000256" key="3">
    <source>
        <dbReference type="ARBA" id="ARBA00022475"/>
    </source>
</evidence>
<comment type="subcellular location">
    <subcellularLocation>
        <location evidence="1">Cell membrane</location>
        <topology evidence="1">Multi-pass membrane protein</topology>
    </subcellularLocation>
</comment>
<evidence type="ECO:0000256" key="1">
    <source>
        <dbReference type="ARBA" id="ARBA00004651"/>
    </source>
</evidence>
<sequence length="329" mass="37496">MNLTSQSCGIDFISNKDQLVAINSLTFIVSFTVNCLTLWPVVKQVQQRNILAIYLLSLSLSDLFYVLTLPLWILYVSRGHSWTLGRSSCYFAGFVFYSNMYISIGLLCLVSADRYLAVVYPIRSKRLRRPKMAAWLSLLVVLSVFCFHLPIFVVSIVKDLHNSSEISTCFEHIPLYPSITYVNYARVALGFLLPLLIMIFCYQRVLRGVRKSDTLHGEQKKKVRRLSFTVIIIFSICFAPYHLLLLVRTLNYSLRDDSCPFERQIYFYFNLSLALASFNSAVDPVLYVLVSESVKRDIRKSLISLSSVLPSKSASIGSRGNHFRTPTSS</sequence>
<dbReference type="Pfam" id="PF00001">
    <property type="entry name" value="7tm_1"/>
    <property type="match status" value="1"/>
</dbReference>
<evidence type="ECO:0000256" key="13">
    <source>
        <dbReference type="SAM" id="Phobius"/>
    </source>
</evidence>
<organism evidence="15">
    <name type="scientific">Callorhinchus milii</name>
    <name type="common">Ghost shark</name>
    <dbReference type="NCBI Taxonomy" id="7868"/>
    <lineage>
        <taxon>Eukaryota</taxon>
        <taxon>Metazoa</taxon>
        <taxon>Chordata</taxon>
        <taxon>Craniata</taxon>
        <taxon>Vertebrata</taxon>
        <taxon>Chondrichthyes</taxon>
        <taxon>Holocephali</taxon>
        <taxon>Chimaeriformes</taxon>
        <taxon>Callorhinchidae</taxon>
        <taxon>Callorhinchus</taxon>
    </lineage>
</organism>
<protein>
    <submittedName>
        <fullName evidence="15">G-protein coupled receptor 4-like protein</fullName>
    </submittedName>
</protein>
<dbReference type="PROSITE" id="PS50262">
    <property type="entry name" value="G_PROTEIN_RECEP_F1_2"/>
    <property type="match status" value="1"/>
</dbReference>
<reference evidence="15" key="1">
    <citation type="journal article" date="2014" name="Nature">
        <title>Elephant shark genome provides unique insights into gnathostome evolution.</title>
        <authorList>
            <consortium name="International Elephant Shark Genome Sequencing Consortium"/>
            <person name="Venkatesh B."/>
            <person name="Lee A.P."/>
            <person name="Ravi V."/>
            <person name="Maurya A.K."/>
            <person name="Lian M.M."/>
            <person name="Swann J.B."/>
            <person name="Ohta Y."/>
            <person name="Flajnik M.F."/>
            <person name="Sutoh Y."/>
            <person name="Kasahara M."/>
            <person name="Hoon S."/>
            <person name="Gangu V."/>
            <person name="Roy S.W."/>
            <person name="Irimia M."/>
            <person name="Korzh V."/>
            <person name="Kondrychyn I."/>
            <person name="Lim Z.W."/>
            <person name="Tay B.H."/>
            <person name="Tohari S."/>
            <person name="Kong K.W."/>
            <person name="Ho S."/>
            <person name="Lorente-Galdos B."/>
            <person name="Quilez J."/>
            <person name="Marques-Bonet T."/>
            <person name="Raney B.J."/>
            <person name="Ingham P.W."/>
            <person name="Tay A."/>
            <person name="Hillier L.W."/>
            <person name="Minx P."/>
            <person name="Boehm T."/>
            <person name="Wilson R.K."/>
            <person name="Brenner S."/>
            <person name="Warren W.C."/>
        </authorList>
    </citation>
    <scope>NUCLEOTIDE SEQUENCE</scope>
    <source>
        <tissue evidence="15">Spleen</tissue>
    </source>
</reference>
<dbReference type="Gene3D" id="1.20.1070.10">
    <property type="entry name" value="Rhodopsin 7-helix transmembrane proteins"/>
    <property type="match status" value="1"/>
</dbReference>
<keyword evidence="5 13" id="KW-1133">Transmembrane helix</keyword>
<dbReference type="InterPro" id="IPR000276">
    <property type="entry name" value="GPCR_Rhodpsn"/>
</dbReference>
<evidence type="ECO:0000256" key="5">
    <source>
        <dbReference type="ARBA" id="ARBA00022989"/>
    </source>
</evidence>
<keyword evidence="8" id="KW-1015">Disulfide bond</keyword>
<dbReference type="PANTHER" id="PTHR24234:SF7">
    <property type="entry name" value="G-PROTEIN COUPLED RECEPTOR 132-RELATED"/>
    <property type="match status" value="1"/>
</dbReference>
<feature type="transmembrane region" description="Helical" evidence="13">
    <location>
        <begin position="20"/>
        <end position="39"/>
    </location>
</feature>
<keyword evidence="10" id="KW-0325">Glycoprotein</keyword>
<name>V9L3P5_CALMI</name>
<evidence type="ECO:0000313" key="15">
    <source>
        <dbReference type="EMBL" id="AFP06088.1"/>
    </source>
</evidence>
<dbReference type="AlphaFoldDB" id="V9L3P5"/>
<feature type="domain" description="G-protein coupled receptors family 1 profile" evidence="14">
    <location>
        <begin position="33"/>
        <end position="287"/>
    </location>
</feature>
<dbReference type="GO" id="GO:0005886">
    <property type="term" value="C:plasma membrane"/>
    <property type="evidence" value="ECO:0007669"/>
    <property type="project" value="UniProtKB-SubCell"/>
</dbReference>
<feature type="transmembrane region" description="Helical" evidence="13">
    <location>
        <begin position="184"/>
        <end position="205"/>
    </location>
</feature>
<keyword evidence="9 12" id="KW-0675">Receptor</keyword>
<proteinExistence type="evidence at transcript level"/>
<evidence type="ECO:0000256" key="6">
    <source>
        <dbReference type="ARBA" id="ARBA00023040"/>
    </source>
</evidence>
<dbReference type="GO" id="GO:0010972">
    <property type="term" value="P:negative regulation of G2/M transition of mitotic cell cycle"/>
    <property type="evidence" value="ECO:0007669"/>
    <property type="project" value="TreeGrafter"/>
</dbReference>
<keyword evidence="3" id="KW-1003">Cell membrane</keyword>
<feature type="transmembrane region" description="Helical" evidence="13">
    <location>
        <begin position="133"/>
        <end position="157"/>
    </location>
</feature>
<dbReference type="EMBL" id="JW873571">
    <property type="protein sequence ID" value="AFP06088.1"/>
    <property type="molecule type" value="mRNA"/>
</dbReference>
<evidence type="ECO:0000256" key="8">
    <source>
        <dbReference type="ARBA" id="ARBA00023157"/>
    </source>
</evidence>
<evidence type="ECO:0000256" key="9">
    <source>
        <dbReference type="ARBA" id="ARBA00023170"/>
    </source>
</evidence>
<dbReference type="InterPro" id="IPR017452">
    <property type="entry name" value="GPCR_Rhodpsn_7TM"/>
</dbReference>
<feature type="transmembrane region" description="Helical" evidence="13">
    <location>
        <begin position="226"/>
        <end position="245"/>
    </location>
</feature>
<feature type="transmembrane region" description="Helical" evidence="13">
    <location>
        <begin position="51"/>
        <end position="75"/>
    </location>
</feature>
<keyword evidence="11 12" id="KW-0807">Transducer</keyword>
<keyword evidence="6 12" id="KW-0297">G-protein coupled receptor</keyword>